<dbReference type="InterPro" id="IPR036059">
    <property type="entry name" value="TldD/PmbA_sf"/>
</dbReference>
<dbReference type="PANTHER" id="PTHR43666:SF1">
    <property type="entry name" value="CONSERVED PROTEIN"/>
    <property type="match status" value="1"/>
</dbReference>
<gene>
    <name evidence="3" type="ORF">S12H4_04801</name>
</gene>
<dbReference type="PANTHER" id="PTHR43666">
    <property type="entry name" value="TLDD PROTEIN"/>
    <property type="match status" value="1"/>
</dbReference>
<evidence type="ECO:0000259" key="1">
    <source>
        <dbReference type="Pfam" id="PF19289"/>
    </source>
</evidence>
<proteinExistence type="predicted"/>
<dbReference type="InterPro" id="IPR045570">
    <property type="entry name" value="Metalloprtase-TldD/E_cen_dom"/>
</dbReference>
<comment type="caution">
    <text evidence="3">The sequence shown here is derived from an EMBL/GenBank/DDBJ whole genome shotgun (WGS) entry which is preliminary data.</text>
</comment>
<dbReference type="GO" id="GO:0006508">
    <property type="term" value="P:proteolysis"/>
    <property type="evidence" value="ECO:0007669"/>
    <property type="project" value="InterPro"/>
</dbReference>
<feature type="domain" description="Metalloprotease TldD/E C-terminal" evidence="1">
    <location>
        <begin position="125"/>
        <end position="198"/>
    </location>
</feature>
<name>X1PWQ8_9ZZZZ</name>
<reference evidence="3" key="1">
    <citation type="journal article" date="2014" name="Front. Microbiol.">
        <title>High frequency of phylogenetically diverse reductive dehalogenase-homologous genes in deep subseafloor sedimentary metagenomes.</title>
        <authorList>
            <person name="Kawai M."/>
            <person name="Futagami T."/>
            <person name="Toyoda A."/>
            <person name="Takaki Y."/>
            <person name="Nishi S."/>
            <person name="Hori S."/>
            <person name="Arai W."/>
            <person name="Tsubouchi T."/>
            <person name="Morono Y."/>
            <person name="Uchiyama I."/>
            <person name="Ito T."/>
            <person name="Fujiyama A."/>
            <person name="Inagaki F."/>
            <person name="Takami H."/>
        </authorList>
    </citation>
    <scope>NUCLEOTIDE SEQUENCE</scope>
    <source>
        <strain evidence="3">Expedition CK06-06</strain>
    </source>
</reference>
<evidence type="ECO:0000313" key="3">
    <source>
        <dbReference type="EMBL" id="GAI60717.1"/>
    </source>
</evidence>
<dbReference type="InterPro" id="IPR045569">
    <property type="entry name" value="Metalloprtase-TldD/E_C"/>
</dbReference>
<feature type="domain" description="Metalloprotease TldD/E central" evidence="2">
    <location>
        <begin position="24"/>
        <end position="87"/>
    </location>
</feature>
<sequence length="198" mass="21228">MESNLHTYKKLDQIFDSKIISFSEKAPELVNAAIQTSLESGAKKVAGVLYFGYSKTELMTSYGNEGSYDGSYYRFTIRSFVDAESSGQGIVCSRNLSGVEKKFIQAGIKAGEIAKMAVGGTQGHPGKYDVIMSPTVAANVLGQVFDGVNPLKIMIGMSPLKNKHIGKQIASEDFTVVDNALLDNGLGSRPFDVEGTPA</sequence>
<organism evidence="3">
    <name type="scientific">marine sediment metagenome</name>
    <dbReference type="NCBI Taxonomy" id="412755"/>
    <lineage>
        <taxon>unclassified sequences</taxon>
        <taxon>metagenomes</taxon>
        <taxon>ecological metagenomes</taxon>
    </lineage>
</organism>
<dbReference type="EMBL" id="BARW01001524">
    <property type="protein sequence ID" value="GAI60717.1"/>
    <property type="molecule type" value="Genomic_DNA"/>
</dbReference>
<dbReference type="AlphaFoldDB" id="X1PWQ8"/>
<feature type="non-terminal residue" evidence="3">
    <location>
        <position position="198"/>
    </location>
</feature>
<dbReference type="GO" id="GO:0008237">
    <property type="term" value="F:metallopeptidase activity"/>
    <property type="evidence" value="ECO:0007669"/>
    <property type="project" value="InterPro"/>
</dbReference>
<evidence type="ECO:0000259" key="2">
    <source>
        <dbReference type="Pfam" id="PF19290"/>
    </source>
</evidence>
<accession>X1PWQ8</accession>
<dbReference type="SUPFAM" id="SSF111283">
    <property type="entry name" value="Putative modulator of DNA gyrase, PmbA/TldD"/>
    <property type="match status" value="1"/>
</dbReference>
<dbReference type="Pfam" id="PF19289">
    <property type="entry name" value="PmbA_TldD_3rd"/>
    <property type="match status" value="1"/>
</dbReference>
<dbReference type="Pfam" id="PF19290">
    <property type="entry name" value="PmbA_TldD_2nd"/>
    <property type="match status" value="1"/>
</dbReference>
<protein>
    <submittedName>
        <fullName evidence="3">Uncharacterized protein</fullName>
    </submittedName>
</protein>